<dbReference type="OrthoDB" id="1427715at2759"/>
<proteinExistence type="inferred from homology"/>
<gene>
    <name evidence="4" type="ORF">H5410_034531</name>
</gene>
<dbReference type="Pfam" id="PF01535">
    <property type="entry name" value="PPR"/>
    <property type="match status" value="1"/>
</dbReference>
<keyword evidence="2" id="KW-0677">Repeat</keyword>
<evidence type="ECO:0000313" key="4">
    <source>
        <dbReference type="EMBL" id="KAG5603161.1"/>
    </source>
</evidence>
<name>A0A9J5YRN0_SOLCO</name>
<dbReference type="PROSITE" id="PS51375">
    <property type="entry name" value="PPR"/>
    <property type="match status" value="2"/>
</dbReference>
<accession>A0A9J5YRN0</accession>
<evidence type="ECO:0008006" key="6">
    <source>
        <dbReference type="Google" id="ProtNLM"/>
    </source>
</evidence>
<dbReference type="Pfam" id="PF13041">
    <property type="entry name" value="PPR_2"/>
    <property type="match status" value="2"/>
</dbReference>
<evidence type="ECO:0000256" key="2">
    <source>
        <dbReference type="ARBA" id="ARBA00022737"/>
    </source>
</evidence>
<dbReference type="GO" id="GO:0009507">
    <property type="term" value="C:chloroplast"/>
    <property type="evidence" value="ECO:0007669"/>
    <property type="project" value="TreeGrafter"/>
</dbReference>
<protein>
    <recommendedName>
        <fullName evidence="6">Pentatricopeptide repeat-containing protein</fullName>
    </recommendedName>
</protein>
<comment type="similarity">
    <text evidence="1">Belongs to the PPR family. P subfamily.</text>
</comment>
<feature type="non-terminal residue" evidence="4">
    <location>
        <position position="1"/>
    </location>
</feature>
<evidence type="ECO:0000256" key="1">
    <source>
        <dbReference type="ARBA" id="ARBA00007626"/>
    </source>
</evidence>
<organism evidence="4 5">
    <name type="scientific">Solanum commersonii</name>
    <name type="common">Commerson's wild potato</name>
    <name type="synonym">Commerson's nightshade</name>
    <dbReference type="NCBI Taxonomy" id="4109"/>
    <lineage>
        <taxon>Eukaryota</taxon>
        <taxon>Viridiplantae</taxon>
        <taxon>Streptophyta</taxon>
        <taxon>Embryophyta</taxon>
        <taxon>Tracheophyta</taxon>
        <taxon>Spermatophyta</taxon>
        <taxon>Magnoliopsida</taxon>
        <taxon>eudicotyledons</taxon>
        <taxon>Gunneridae</taxon>
        <taxon>Pentapetalae</taxon>
        <taxon>asterids</taxon>
        <taxon>lamiids</taxon>
        <taxon>Solanales</taxon>
        <taxon>Solanaceae</taxon>
        <taxon>Solanoideae</taxon>
        <taxon>Solaneae</taxon>
        <taxon>Solanum</taxon>
    </lineage>
</organism>
<sequence>MKALCKAGYVYSAVLLMDKIEKHGIKPDIVTCNTLLKALCDSKSYDIRLRGLLKVAEVSKAIQLFEEIVKKGFKPDKFSYNNMIKVYVDEGNLEQANMWYQKMVQNDCLPDSATFHLLIPLACDMKTIDFALHLCKKAIDSQ</sequence>
<comment type="caution">
    <text evidence="4">The sequence shown here is derived from an EMBL/GenBank/DDBJ whole genome shotgun (WGS) entry which is preliminary data.</text>
</comment>
<dbReference type="Proteomes" id="UP000824120">
    <property type="component" value="Chromosome 6"/>
</dbReference>
<feature type="repeat" description="PPR" evidence="3">
    <location>
        <begin position="76"/>
        <end position="110"/>
    </location>
</feature>
<dbReference type="InterPro" id="IPR011990">
    <property type="entry name" value="TPR-like_helical_dom_sf"/>
</dbReference>
<evidence type="ECO:0000256" key="3">
    <source>
        <dbReference type="PROSITE-ProRule" id="PRU00708"/>
    </source>
</evidence>
<evidence type="ECO:0000313" key="5">
    <source>
        <dbReference type="Proteomes" id="UP000824120"/>
    </source>
</evidence>
<dbReference type="GO" id="GO:0010019">
    <property type="term" value="P:chloroplast-nucleus signaling pathway"/>
    <property type="evidence" value="ECO:0007669"/>
    <property type="project" value="TreeGrafter"/>
</dbReference>
<reference evidence="4 5" key="1">
    <citation type="submission" date="2020-09" db="EMBL/GenBank/DDBJ databases">
        <title>De no assembly of potato wild relative species, Solanum commersonii.</title>
        <authorList>
            <person name="Cho K."/>
        </authorList>
    </citation>
    <scope>NUCLEOTIDE SEQUENCE [LARGE SCALE GENOMIC DNA]</scope>
    <source>
        <strain evidence="4">LZ3.2</strain>
        <tissue evidence="4">Leaf</tissue>
    </source>
</reference>
<dbReference type="SUPFAM" id="SSF81901">
    <property type="entry name" value="HCP-like"/>
    <property type="match status" value="1"/>
</dbReference>
<dbReference type="InterPro" id="IPR002885">
    <property type="entry name" value="PPR_rpt"/>
</dbReference>
<keyword evidence="5" id="KW-1185">Reference proteome</keyword>
<dbReference type="PANTHER" id="PTHR47936:SF5">
    <property type="entry name" value="PENTACOTRIPEPTIDE-REPEAT REGION OF PRORP DOMAIN-CONTAINING PROTEIN"/>
    <property type="match status" value="1"/>
</dbReference>
<feature type="repeat" description="PPR" evidence="3">
    <location>
        <begin position="41"/>
        <end position="75"/>
    </location>
</feature>
<dbReference type="NCBIfam" id="TIGR00756">
    <property type="entry name" value="PPR"/>
    <property type="match status" value="3"/>
</dbReference>
<dbReference type="Gene3D" id="1.25.40.10">
    <property type="entry name" value="Tetratricopeptide repeat domain"/>
    <property type="match status" value="2"/>
</dbReference>
<dbReference type="PANTHER" id="PTHR47936">
    <property type="entry name" value="PPR_LONG DOMAIN-CONTAINING PROTEIN"/>
    <property type="match status" value="1"/>
</dbReference>
<dbReference type="EMBL" id="JACXVP010000006">
    <property type="protein sequence ID" value="KAG5603161.1"/>
    <property type="molecule type" value="Genomic_DNA"/>
</dbReference>
<dbReference type="GO" id="GO:0031930">
    <property type="term" value="P:mitochondria-nucleus signaling pathway"/>
    <property type="evidence" value="ECO:0007669"/>
    <property type="project" value="TreeGrafter"/>
</dbReference>
<dbReference type="AlphaFoldDB" id="A0A9J5YRN0"/>